<dbReference type="SUPFAM" id="SSF53335">
    <property type="entry name" value="S-adenosyl-L-methionine-dependent methyltransferases"/>
    <property type="match status" value="1"/>
</dbReference>
<dbReference type="EMBL" id="MIKF01000577">
    <property type="protein sequence ID" value="RTE69438.1"/>
    <property type="molecule type" value="Genomic_DNA"/>
</dbReference>
<proteinExistence type="inferred from homology"/>
<name>A0A430L156_9HYPO</name>
<dbReference type="AlphaFoldDB" id="A0A430L156"/>
<gene>
    <name evidence="2" type="ORF">BHE90_016178</name>
</gene>
<evidence type="ECO:0008006" key="4">
    <source>
        <dbReference type="Google" id="ProtNLM"/>
    </source>
</evidence>
<keyword evidence="3" id="KW-1185">Reference proteome</keyword>
<evidence type="ECO:0000313" key="3">
    <source>
        <dbReference type="Proteomes" id="UP000287124"/>
    </source>
</evidence>
<dbReference type="InterPro" id="IPR029063">
    <property type="entry name" value="SAM-dependent_MTases_sf"/>
</dbReference>
<reference evidence="2 3" key="1">
    <citation type="submission" date="2017-06" db="EMBL/GenBank/DDBJ databases">
        <title>Comparative genomic analysis of Ambrosia Fusariam Clade fungi.</title>
        <authorList>
            <person name="Stajich J.E."/>
            <person name="Carrillo J."/>
            <person name="Kijimoto T."/>
            <person name="Eskalen A."/>
            <person name="O'Donnell K."/>
            <person name="Kasson M."/>
        </authorList>
    </citation>
    <scope>NUCLEOTIDE SEQUENCE [LARGE SCALE GENOMIC DNA]</scope>
    <source>
        <strain evidence="2 3">UCR1854</strain>
    </source>
</reference>
<dbReference type="Proteomes" id="UP000287124">
    <property type="component" value="Unassembled WGS sequence"/>
</dbReference>
<accession>A0A430L156</accession>
<comment type="similarity">
    <text evidence="1">Belongs to the methyltransferase superfamily. LaeA methyltransferase family.</text>
</comment>
<dbReference type="PANTHER" id="PTHR43591">
    <property type="entry name" value="METHYLTRANSFERASE"/>
    <property type="match status" value="1"/>
</dbReference>
<dbReference type="Gene3D" id="3.40.50.150">
    <property type="entry name" value="Vaccinia Virus protein VP39"/>
    <property type="match status" value="1"/>
</dbReference>
<dbReference type="CDD" id="cd02440">
    <property type="entry name" value="AdoMet_MTases"/>
    <property type="match status" value="1"/>
</dbReference>
<sequence>MTTEQLETELVPDETETVSSTQSLSCSIVDYRRENGRTYHRYKDGKYNLPNDGLEAERLNLQHHLFLLTFDDSLGLAPPNKAKSEVKRVLDLGTGTGIWAMDFGDEHPEAHPTFVPPNVEFFIDDTDEEWNHSAPFDYIHSRMMTSSIGNWPDYLKKIYDNLNPGGYVELQEADLFLSSDDATLHPTQPLPYCLKLMVYGWDRERVLLFLVDVRRELNDTGIHAYWPVYSIYARKPKV</sequence>
<dbReference type="Pfam" id="PF13489">
    <property type="entry name" value="Methyltransf_23"/>
    <property type="match status" value="1"/>
</dbReference>
<comment type="caution">
    <text evidence="2">The sequence shown here is derived from an EMBL/GenBank/DDBJ whole genome shotgun (WGS) entry which is preliminary data.</text>
</comment>
<dbReference type="PANTHER" id="PTHR43591:SF24">
    <property type="entry name" value="2-METHOXY-6-POLYPRENYL-1,4-BENZOQUINOL METHYLASE, MITOCHONDRIAL"/>
    <property type="match status" value="1"/>
</dbReference>
<evidence type="ECO:0000313" key="2">
    <source>
        <dbReference type="EMBL" id="RTE69438.1"/>
    </source>
</evidence>
<evidence type="ECO:0000256" key="1">
    <source>
        <dbReference type="ARBA" id="ARBA00038158"/>
    </source>
</evidence>
<organism evidence="2 3">
    <name type="scientific">Fusarium euwallaceae</name>
    <dbReference type="NCBI Taxonomy" id="1147111"/>
    <lineage>
        <taxon>Eukaryota</taxon>
        <taxon>Fungi</taxon>
        <taxon>Dikarya</taxon>
        <taxon>Ascomycota</taxon>
        <taxon>Pezizomycotina</taxon>
        <taxon>Sordariomycetes</taxon>
        <taxon>Hypocreomycetidae</taxon>
        <taxon>Hypocreales</taxon>
        <taxon>Nectriaceae</taxon>
        <taxon>Fusarium</taxon>
        <taxon>Fusarium solani species complex</taxon>
    </lineage>
</organism>
<dbReference type="GO" id="GO:0008168">
    <property type="term" value="F:methyltransferase activity"/>
    <property type="evidence" value="ECO:0007669"/>
    <property type="project" value="TreeGrafter"/>
</dbReference>
<protein>
    <recommendedName>
        <fullName evidence="4">Secondary metabolism regulator LAE1</fullName>
    </recommendedName>
</protein>